<evidence type="ECO:0000313" key="3">
    <source>
        <dbReference type="Proteomes" id="UP000474024"/>
    </source>
</evidence>
<keyword evidence="3" id="KW-1185">Reference proteome</keyword>
<dbReference type="InterPro" id="IPR012156">
    <property type="entry name" value="Cold_shock_CspA"/>
</dbReference>
<dbReference type="GO" id="GO:0003676">
    <property type="term" value="F:nucleic acid binding"/>
    <property type="evidence" value="ECO:0007669"/>
    <property type="project" value="InterPro"/>
</dbReference>
<feature type="transmembrane region" description="Helical" evidence="1">
    <location>
        <begin position="6"/>
        <end position="22"/>
    </location>
</feature>
<keyword evidence="1" id="KW-1133">Transmembrane helix</keyword>
<organism evidence="2 3">
    <name type="scientific">Roseburia porci</name>
    <dbReference type="NCBI Taxonomy" id="2605790"/>
    <lineage>
        <taxon>Bacteria</taxon>
        <taxon>Bacillati</taxon>
        <taxon>Bacillota</taxon>
        <taxon>Clostridia</taxon>
        <taxon>Lachnospirales</taxon>
        <taxon>Lachnospiraceae</taxon>
        <taxon>Roseburia</taxon>
    </lineage>
</organism>
<dbReference type="PIRSF" id="PIRSF002599">
    <property type="entry name" value="Cold_shock_A"/>
    <property type="match status" value="1"/>
</dbReference>
<dbReference type="AlphaFoldDB" id="A0A6L5YPD8"/>
<dbReference type="InterPro" id="IPR010718">
    <property type="entry name" value="DUF1294"/>
</dbReference>
<keyword evidence="1" id="KW-0812">Transmembrane</keyword>
<dbReference type="EMBL" id="VUNI01000004">
    <property type="protein sequence ID" value="MST74245.1"/>
    <property type="molecule type" value="Genomic_DNA"/>
</dbReference>
<evidence type="ECO:0000256" key="1">
    <source>
        <dbReference type="SAM" id="Phobius"/>
    </source>
</evidence>
<evidence type="ECO:0000313" key="2">
    <source>
        <dbReference type="EMBL" id="MST74245.1"/>
    </source>
</evidence>
<protein>
    <submittedName>
        <fullName evidence="2">DUF1294 domain-containing protein</fullName>
    </submittedName>
</protein>
<sequence length="95" mass="10904">MLTVAFLYVVIMNIVGVMMMGIDKSRAKRHAWRIPEKTLFLISLLGGSVGSLAGMYLFRHKTKHMKFVIGMPLILLIQIVVLTYLYFKWRVAPYG</sequence>
<name>A0A6L5YPD8_9FIRM</name>
<dbReference type="Pfam" id="PF06961">
    <property type="entry name" value="DUF1294"/>
    <property type="match status" value="1"/>
</dbReference>
<dbReference type="Proteomes" id="UP000474024">
    <property type="component" value="Unassembled WGS sequence"/>
</dbReference>
<comment type="caution">
    <text evidence="2">The sequence shown here is derived from an EMBL/GenBank/DDBJ whole genome shotgun (WGS) entry which is preliminary data.</text>
</comment>
<feature type="transmembrane region" description="Helical" evidence="1">
    <location>
        <begin position="64"/>
        <end position="87"/>
    </location>
</feature>
<gene>
    <name evidence="2" type="ORF">FYJ75_04225</name>
</gene>
<proteinExistence type="predicted"/>
<keyword evidence="1" id="KW-0472">Membrane</keyword>
<accession>A0A6L5YPD8</accession>
<reference evidence="2 3" key="1">
    <citation type="submission" date="2019-08" db="EMBL/GenBank/DDBJ databases">
        <title>In-depth cultivation of the pig gut microbiome towards novel bacterial diversity and tailored functional studies.</title>
        <authorList>
            <person name="Wylensek D."/>
            <person name="Hitch T.C.A."/>
            <person name="Clavel T."/>
        </authorList>
    </citation>
    <scope>NUCLEOTIDE SEQUENCE [LARGE SCALE GENOMIC DNA]</scope>
    <source>
        <strain evidence="2 3">MUC/MUC-530-WT-4D</strain>
    </source>
</reference>
<feature type="transmembrane region" description="Helical" evidence="1">
    <location>
        <begin position="38"/>
        <end position="58"/>
    </location>
</feature>